<organism evidence="1 2">
    <name type="scientific">Aspergillus pseudoustus</name>
    <dbReference type="NCBI Taxonomy" id="1810923"/>
    <lineage>
        <taxon>Eukaryota</taxon>
        <taxon>Fungi</taxon>
        <taxon>Dikarya</taxon>
        <taxon>Ascomycota</taxon>
        <taxon>Pezizomycotina</taxon>
        <taxon>Eurotiomycetes</taxon>
        <taxon>Eurotiomycetidae</taxon>
        <taxon>Eurotiales</taxon>
        <taxon>Aspergillaceae</taxon>
        <taxon>Aspergillus</taxon>
        <taxon>Aspergillus subgen. Nidulantes</taxon>
    </lineage>
</organism>
<sequence length="73" mass="7941">MGGGDRWECRGGLGRREKISGNGGCTGYYVGMLRSRLCQASVFILMENRSPIALPADPSSPVLCIRISFLLFC</sequence>
<name>A0ABR4KNN6_9EURO</name>
<evidence type="ECO:0000313" key="1">
    <source>
        <dbReference type="EMBL" id="KAL2853895.1"/>
    </source>
</evidence>
<keyword evidence="2" id="KW-1185">Reference proteome</keyword>
<protein>
    <submittedName>
        <fullName evidence="1">Uncharacterized protein</fullName>
    </submittedName>
</protein>
<evidence type="ECO:0000313" key="2">
    <source>
        <dbReference type="Proteomes" id="UP001610446"/>
    </source>
</evidence>
<proteinExistence type="predicted"/>
<reference evidence="1 2" key="1">
    <citation type="submission" date="2024-07" db="EMBL/GenBank/DDBJ databases">
        <title>Section-level genome sequencing and comparative genomics of Aspergillus sections Usti and Cavernicolus.</title>
        <authorList>
            <consortium name="Lawrence Berkeley National Laboratory"/>
            <person name="Nybo J.L."/>
            <person name="Vesth T.C."/>
            <person name="Theobald S."/>
            <person name="Frisvad J.C."/>
            <person name="Larsen T.O."/>
            <person name="Kjaerboelling I."/>
            <person name="Rothschild-Mancinelli K."/>
            <person name="Lyhne E.K."/>
            <person name="Kogle M.E."/>
            <person name="Barry K."/>
            <person name="Clum A."/>
            <person name="Na H."/>
            <person name="Ledsgaard L."/>
            <person name="Lin J."/>
            <person name="Lipzen A."/>
            <person name="Kuo A."/>
            <person name="Riley R."/>
            <person name="Mondo S."/>
            <person name="Labutti K."/>
            <person name="Haridas S."/>
            <person name="Pangalinan J."/>
            <person name="Salamov A.A."/>
            <person name="Simmons B.A."/>
            <person name="Magnuson J.K."/>
            <person name="Chen J."/>
            <person name="Drula E."/>
            <person name="Henrissat B."/>
            <person name="Wiebenga A."/>
            <person name="Lubbers R.J."/>
            <person name="Gomes A.C."/>
            <person name="Makela M.R."/>
            <person name="Stajich J."/>
            <person name="Grigoriev I.V."/>
            <person name="Mortensen U.H."/>
            <person name="De Vries R.P."/>
            <person name="Baker S.E."/>
            <person name="Andersen M.R."/>
        </authorList>
    </citation>
    <scope>NUCLEOTIDE SEQUENCE [LARGE SCALE GENOMIC DNA]</scope>
    <source>
        <strain evidence="1 2">CBS 123904</strain>
    </source>
</reference>
<dbReference type="EMBL" id="JBFXLU010000017">
    <property type="protein sequence ID" value="KAL2853895.1"/>
    <property type="molecule type" value="Genomic_DNA"/>
</dbReference>
<gene>
    <name evidence="1" type="ORF">BJY01DRAFT_206074</name>
</gene>
<comment type="caution">
    <text evidence="1">The sequence shown here is derived from an EMBL/GenBank/DDBJ whole genome shotgun (WGS) entry which is preliminary data.</text>
</comment>
<dbReference type="Proteomes" id="UP001610446">
    <property type="component" value="Unassembled WGS sequence"/>
</dbReference>
<accession>A0ABR4KNN6</accession>